<gene>
    <name evidence="6" type="ORF">HHI_02902</name>
</gene>
<comment type="caution">
    <text evidence="6">The sequence shown here is derived from an EMBL/GenBank/DDBJ whole genome shotgun (WGS) entry which is preliminary data.</text>
</comment>
<keyword evidence="7" id="KW-1185">Reference proteome</keyword>
<feature type="transmembrane region" description="Helical" evidence="5">
    <location>
        <begin position="105"/>
        <end position="127"/>
    </location>
</feature>
<dbReference type="EMBL" id="ARYI01000002">
    <property type="protein sequence ID" value="KCZ95685.1"/>
    <property type="molecule type" value="Genomic_DNA"/>
</dbReference>
<name>A0A059FYV3_9PROT</name>
<feature type="transmembrane region" description="Helical" evidence="5">
    <location>
        <begin position="6"/>
        <end position="26"/>
    </location>
</feature>
<comment type="subcellular location">
    <subcellularLocation>
        <location evidence="1">Membrane</location>
    </subcellularLocation>
</comment>
<evidence type="ECO:0000256" key="2">
    <source>
        <dbReference type="ARBA" id="ARBA00022692"/>
    </source>
</evidence>
<evidence type="ECO:0000313" key="7">
    <source>
        <dbReference type="Proteomes" id="UP000025061"/>
    </source>
</evidence>
<evidence type="ECO:0000256" key="4">
    <source>
        <dbReference type="ARBA" id="ARBA00023136"/>
    </source>
</evidence>
<evidence type="ECO:0000256" key="3">
    <source>
        <dbReference type="ARBA" id="ARBA00022989"/>
    </source>
</evidence>
<keyword evidence="2 5" id="KW-0812">Transmembrane</keyword>
<dbReference type="Proteomes" id="UP000025061">
    <property type="component" value="Unassembled WGS sequence"/>
</dbReference>
<evidence type="ECO:0000313" key="6">
    <source>
        <dbReference type="EMBL" id="KCZ95685.1"/>
    </source>
</evidence>
<reference evidence="6 7" key="1">
    <citation type="submission" date="2013-04" db="EMBL/GenBank/DDBJ databases">
        <title>Hyphomonas hirschiana VP5 Genome Sequencing.</title>
        <authorList>
            <person name="Lai Q."/>
            <person name="Shao Z."/>
        </authorList>
    </citation>
    <scope>NUCLEOTIDE SEQUENCE [LARGE SCALE GENOMIC DNA]</scope>
    <source>
        <strain evidence="6 7">VP5</strain>
    </source>
</reference>
<keyword evidence="4 5" id="KW-0472">Membrane</keyword>
<keyword evidence="3 5" id="KW-1133">Transmembrane helix</keyword>
<dbReference type="PANTHER" id="PTHR35814:SF1">
    <property type="entry name" value="GLUTATHIONE S-TRANSFERASE-RELATED"/>
    <property type="match status" value="1"/>
</dbReference>
<dbReference type="PATRIC" id="fig|1280951.3.peg.586"/>
<accession>A0A059FYV3</accession>
<dbReference type="GO" id="GO:0016020">
    <property type="term" value="C:membrane"/>
    <property type="evidence" value="ECO:0007669"/>
    <property type="project" value="UniProtKB-SubCell"/>
</dbReference>
<dbReference type="InterPro" id="IPR001129">
    <property type="entry name" value="Membr-assoc_MAPEG"/>
</dbReference>
<dbReference type="Pfam" id="PF01124">
    <property type="entry name" value="MAPEG"/>
    <property type="match status" value="1"/>
</dbReference>
<evidence type="ECO:0000256" key="1">
    <source>
        <dbReference type="ARBA" id="ARBA00004370"/>
    </source>
</evidence>
<dbReference type="PANTHER" id="PTHR35814">
    <property type="match status" value="1"/>
</dbReference>
<dbReference type="InterPro" id="IPR023352">
    <property type="entry name" value="MAPEG-like_dom_sf"/>
</dbReference>
<dbReference type="AlphaFoldDB" id="A0A059FYV3"/>
<proteinExistence type="predicted"/>
<dbReference type="SUPFAM" id="SSF161084">
    <property type="entry name" value="MAPEG domain-like"/>
    <property type="match status" value="1"/>
</dbReference>
<organism evidence="6 7">
    <name type="scientific">Hyphomonas hirschiana VP5</name>
    <dbReference type="NCBI Taxonomy" id="1280951"/>
    <lineage>
        <taxon>Bacteria</taxon>
        <taxon>Pseudomonadati</taxon>
        <taxon>Pseudomonadota</taxon>
        <taxon>Alphaproteobacteria</taxon>
        <taxon>Hyphomonadales</taxon>
        <taxon>Hyphomonadaceae</taxon>
        <taxon>Hyphomonas</taxon>
    </lineage>
</organism>
<dbReference type="Gene3D" id="1.20.120.550">
    <property type="entry name" value="Membrane associated eicosanoid/glutathione metabolism-like domain"/>
    <property type="match status" value="1"/>
</dbReference>
<protein>
    <recommendedName>
        <fullName evidence="8">Glutathione S-transferase</fullName>
    </recommendedName>
</protein>
<feature type="transmembrane region" description="Helical" evidence="5">
    <location>
        <begin position="57"/>
        <end position="85"/>
    </location>
</feature>
<evidence type="ECO:0008006" key="8">
    <source>
        <dbReference type="Google" id="ProtNLM"/>
    </source>
</evidence>
<sequence>MTPIAAAAVYTGVNILILLFLSFRVVGRRRAAQVSLGTGGDAELETRVRAHGNASEYIPAAMLGLFAAASLGAPLWAVHAIGGVFTLGRVLHGFGLSAGVLAPRALGMVLTWLGMLGAGVAAIWLGLS</sequence>
<evidence type="ECO:0000256" key="5">
    <source>
        <dbReference type="SAM" id="Phobius"/>
    </source>
</evidence>